<keyword evidence="1 5" id="KW-0378">Hydrolase</keyword>
<dbReference type="Proteomes" id="UP000515838">
    <property type="component" value="Chromosome"/>
</dbReference>
<dbReference type="GeneID" id="81470292"/>
<dbReference type="RefSeq" id="WP_187574085.1">
    <property type="nucleotide sequence ID" value="NZ_CP060731.1"/>
</dbReference>
<keyword evidence="4" id="KW-0732">Signal</keyword>
<dbReference type="PANTHER" id="PTHR10272:SF0">
    <property type="entry name" value="PLATELET-ACTIVATING FACTOR ACETYLHYDROLASE"/>
    <property type="match status" value="1"/>
</dbReference>
<name>A0A7G9TF93_PSEMX</name>
<reference evidence="5 6" key="1">
    <citation type="submission" date="2020-08" db="EMBL/GenBank/DDBJ databases">
        <title>Streptomycin Non-resistant strain, P. mexicana.</title>
        <authorList>
            <person name="Ganesh-Kumar S."/>
            <person name="Zhe T."/>
            <person name="Yu Z."/>
            <person name="Min Y."/>
        </authorList>
    </citation>
    <scope>NUCLEOTIDE SEQUENCE [LARGE SCALE GENOMIC DNA]</scope>
    <source>
        <strain evidence="5 6">GTZY2</strain>
    </source>
</reference>
<dbReference type="AlphaFoldDB" id="A0A7G9TF93"/>
<dbReference type="PANTHER" id="PTHR10272">
    <property type="entry name" value="PLATELET-ACTIVATING FACTOR ACETYLHYDROLASE"/>
    <property type="match status" value="1"/>
</dbReference>
<evidence type="ECO:0000256" key="3">
    <source>
        <dbReference type="ARBA" id="ARBA00023098"/>
    </source>
</evidence>
<evidence type="ECO:0000313" key="6">
    <source>
        <dbReference type="Proteomes" id="UP000515838"/>
    </source>
</evidence>
<keyword evidence="3" id="KW-0443">Lipid metabolism</keyword>
<sequence>MNVAAFLHRHRVVALLSLLLLAPMLAASSHAPAGGDADAGLHAGYRVQDLDWFDPARDRAVPVKLFWPDAARTRTRTVPLVVFSHGIGSARDGYTYLGRYWARHGIASLHVQHVGSDRALWEGNPFTLVSRFQHAAGDAEAIDRVRDQRFALDRVLAGDWGARIDRARIVAAGHSYGANTTLMSAGARVVRQGRAIQLRDPRIRAAIVISAPPFYGDEDFRPILSGITIPTLHVTTADDIIRIPGFGSSVDDRLKVFDATGGTRKVLAVYRHGTHNVFTDHRYFDSREVSEAVKRATESLSLAFIDSTFEGSPAGLAQWRSGHRALLARYEIR</sequence>
<evidence type="ECO:0000256" key="2">
    <source>
        <dbReference type="ARBA" id="ARBA00022963"/>
    </source>
</evidence>
<keyword evidence="2" id="KW-0442">Lipid degradation</keyword>
<dbReference type="GO" id="GO:0003847">
    <property type="term" value="F:1-alkyl-2-acetylglycerophosphocholine esterase activity"/>
    <property type="evidence" value="ECO:0007669"/>
    <property type="project" value="TreeGrafter"/>
</dbReference>
<evidence type="ECO:0000313" key="5">
    <source>
        <dbReference type="EMBL" id="QNN78768.1"/>
    </source>
</evidence>
<feature type="chain" id="PRO_5028951939" evidence="4">
    <location>
        <begin position="34"/>
        <end position="333"/>
    </location>
</feature>
<dbReference type="SUPFAM" id="SSF53474">
    <property type="entry name" value="alpha/beta-Hydrolases"/>
    <property type="match status" value="1"/>
</dbReference>
<accession>A0A7G9TF93</accession>
<dbReference type="InterPro" id="IPR029058">
    <property type="entry name" value="AB_hydrolase_fold"/>
</dbReference>
<dbReference type="EMBL" id="CP060731">
    <property type="protein sequence ID" value="QNN78768.1"/>
    <property type="molecule type" value="Genomic_DNA"/>
</dbReference>
<protein>
    <submittedName>
        <fullName evidence="5">Acetylhydrolase</fullName>
    </submittedName>
</protein>
<feature type="signal peptide" evidence="4">
    <location>
        <begin position="1"/>
        <end position="33"/>
    </location>
</feature>
<organism evidence="5 6">
    <name type="scientific">Pseudoxanthomonas mexicana</name>
    <dbReference type="NCBI Taxonomy" id="128785"/>
    <lineage>
        <taxon>Bacteria</taxon>
        <taxon>Pseudomonadati</taxon>
        <taxon>Pseudomonadota</taxon>
        <taxon>Gammaproteobacteria</taxon>
        <taxon>Lysobacterales</taxon>
        <taxon>Lysobacteraceae</taxon>
        <taxon>Pseudoxanthomonas</taxon>
    </lineage>
</organism>
<evidence type="ECO:0000256" key="1">
    <source>
        <dbReference type="ARBA" id="ARBA00022801"/>
    </source>
</evidence>
<gene>
    <name evidence="5" type="ORF">IAE60_04895</name>
</gene>
<dbReference type="Gene3D" id="3.40.50.1820">
    <property type="entry name" value="alpha/beta hydrolase"/>
    <property type="match status" value="1"/>
</dbReference>
<dbReference type="GO" id="GO:0016042">
    <property type="term" value="P:lipid catabolic process"/>
    <property type="evidence" value="ECO:0007669"/>
    <property type="project" value="UniProtKB-KW"/>
</dbReference>
<dbReference type="Pfam" id="PF03403">
    <property type="entry name" value="PAF-AH_p_II"/>
    <property type="match status" value="1"/>
</dbReference>
<proteinExistence type="predicted"/>
<evidence type="ECO:0000256" key="4">
    <source>
        <dbReference type="SAM" id="SignalP"/>
    </source>
</evidence>